<feature type="binding site" evidence="5">
    <location>
        <begin position="155"/>
        <end position="156"/>
    </location>
    <ligand>
        <name>FMN</name>
        <dbReference type="ChEBI" id="CHEBI:58210"/>
    </ligand>
</feature>
<dbReference type="PANTHER" id="PTHR10851:SF0">
    <property type="entry name" value="PYRIDOXINE-5'-PHOSPHATE OXIDASE"/>
    <property type="match status" value="1"/>
</dbReference>
<feature type="binding site" evidence="5">
    <location>
        <position position="97"/>
    </location>
    <ligand>
        <name>FMN</name>
        <dbReference type="ChEBI" id="CHEBI:58210"/>
    </ligand>
</feature>
<feature type="binding site" evidence="5">
    <location>
        <position position="98"/>
    </location>
    <ligand>
        <name>FMN</name>
        <dbReference type="ChEBI" id="CHEBI:58210"/>
    </ligand>
</feature>
<dbReference type="NCBIfam" id="NF004231">
    <property type="entry name" value="PRK05679.1"/>
    <property type="match status" value="1"/>
</dbReference>
<feature type="region of interest" description="Disordered" evidence="6">
    <location>
        <begin position="1"/>
        <end position="37"/>
    </location>
</feature>
<evidence type="ECO:0000256" key="6">
    <source>
        <dbReference type="SAM" id="MobiDB-lite"/>
    </source>
</evidence>
<feature type="domain" description="Pyridoxine 5'-phosphate oxidase dimerisation C-terminal" evidence="8">
    <location>
        <begin position="186"/>
        <end position="225"/>
    </location>
</feature>
<evidence type="ECO:0000256" key="3">
    <source>
        <dbReference type="ARBA" id="ARBA00022643"/>
    </source>
</evidence>
<name>A0A1H1FB02_9ACTN</name>
<keyword evidence="3 5" id="KW-0288">FMN</keyword>
<keyword evidence="2" id="KW-0285">Flavoprotein</keyword>
<dbReference type="STRING" id="995062.SAMN04489718_2942"/>
<dbReference type="Gene3D" id="2.30.110.10">
    <property type="entry name" value="Electron Transport, Fmn-binding Protein, Chain A"/>
    <property type="match status" value="1"/>
</dbReference>
<accession>A0A1H1FB02</accession>
<evidence type="ECO:0000313" key="9">
    <source>
        <dbReference type="EMBL" id="SDQ98090.1"/>
    </source>
</evidence>
<dbReference type="NCBIfam" id="NF038138">
    <property type="entry name" value="phena_PhzG"/>
    <property type="match status" value="1"/>
</dbReference>
<gene>
    <name evidence="9" type="ORF">SAMN04489718_2942</name>
</gene>
<dbReference type="InterPro" id="IPR019576">
    <property type="entry name" value="Pyridoxamine_oxidase_dimer_C"/>
</dbReference>
<dbReference type="GO" id="GO:0008615">
    <property type="term" value="P:pyridoxine biosynthetic process"/>
    <property type="evidence" value="ECO:0007669"/>
    <property type="project" value="InterPro"/>
</dbReference>
<dbReference type="InterPro" id="IPR053451">
    <property type="entry name" value="Phenazine_biosynth_oxidase"/>
</dbReference>
<sequence>MSRRSETTATDTAARSSEFESLTGNTELEFPEYDTPPDEPLGLVRHWLDTATRLEVREPRSLALATANEHGRPSNRIVTVGELSERGLVFTTHTTSRKSRDIAGNPRVCGLFYWRETGQQISLSGSVRSLDETECDALWAGRPTPLHPMSTASRQSEPLENAAALRAEARRLAEPGTPLPRPARFTGYLLVPDEVEFWCARSDRLHRRMRYTRKGSLWEHERLQP</sequence>
<dbReference type="Pfam" id="PF01243">
    <property type="entry name" value="PNPOx_N"/>
    <property type="match status" value="1"/>
</dbReference>
<protein>
    <submittedName>
        <fullName evidence="9">Pyridoxamine 5'-phosphate oxidase</fullName>
    </submittedName>
</protein>
<feature type="binding site" evidence="5">
    <location>
        <position position="198"/>
    </location>
    <ligand>
        <name>FMN</name>
        <dbReference type="ChEBI" id="CHEBI:58210"/>
    </ligand>
</feature>
<dbReference type="Pfam" id="PF10590">
    <property type="entry name" value="PNP_phzG_C"/>
    <property type="match status" value="1"/>
</dbReference>
<dbReference type="Proteomes" id="UP000199301">
    <property type="component" value="Unassembled WGS sequence"/>
</dbReference>
<evidence type="ECO:0000256" key="5">
    <source>
        <dbReference type="PIRSR" id="PIRSR000190-2"/>
    </source>
</evidence>
<feature type="compositionally biased region" description="Polar residues" evidence="6">
    <location>
        <begin position="7"/>
        <end position="26"/>
    </location>
</feature>
<feature type="binding site" evidence="5">
    <location>
        <position position="208"/>
    </location>
    <ligand>
        <name>FMN</name>
        <dbReference type="ChEBI" id="CHEBI:58210"/>
    </ligand>
</feature>
<evidence type="ECO:0000256" key="2">
    <source>
        <dbReference type="ARBA" id="ARBA00022630"/>
    </source>
</evidence>
<evidence type="ECO:0000259" key="7">
    <source>
        <dbReference type="Pfam" id="PF01243"/>
    </source>
</evidence>
<reference evidence="10" key="1">
    <citation type="submission" date="2016-10" db="EMBL/GenBank/DDBJ databases">
        <authorList>
            <person name="Varghese N."/>
            <person name="Submissions S."/>
        </authorList>
    </citation>
    <scope>NUCLEOTIDE SEQUENCE [LARGE SCALE GENOMIC DNA]</scope>
    <source>
        <strain evidence="10">DSM 45459</strain>
    </source>
</reference>
<evidence type="ECO:0000259" key="8">
    <source>
        <dbReference type="Pfam" id="PF10590"/>
    </source>
</evidence>
<dbReference type="PANTHER" id="PTHR10851">
    <property type="entry name" value="PYRIDOXINE-5-PHOSPHATE OXIDASE"/>
    <property type="match status" value="1"/>
</dbReference>
<dbReference type="GO" id="GO:0010181">
    <property type="term" value="F:FMN binding"/>
    <property type="evidence" value="ECO:0007669"/>
    <property type="project" value="InterPro"/>
</dbReference>
<feature type="binding site" evidence="5">
    <location>
        <position position="120"/>
    </location>
    <ligand>
        <name>FMN</name>
        <dbReference type="ChEBI" id="CHEBI:58210"/>
    </ligand>
</feature>
<organism evidence="9 10">
    <name type="scientific">Actinopolyspora saharensis</name>
    <dbReference type="NCBI Taxonomy" id="995062"/>
    <lineage>
        <taxon>Bacteria</taxon>
        <taxon>Bacillati</taxon>
        <taxon>Actinomycetota</taxon>
        <taxon>Actinomycetes</taxon>
        <taxon>Actinopolysporales</taxon>
        <taxon>Actinopolysporaceae</taxon>
        <taxon>Actinopolyspora</taxon>
    </lineage>
</organism>
<comment type="similarity">
    <text evidence="1">Belongs to the pyridoxamine 5'-phosphate oxidase family.</text>
</comment>
<evidence type="ECO:0000256" key="1">
    <source>
        <dbReference type="ARBA" id="ARBA00007301"/>
    </source>
</evidence>
<keyword evidence="10" id="KW-1185">Reference proteome</keyword>
<dbReference type="InterPro" id="IPR011576">
    <property type="entry name" value="Pyridox_Oxase_N"/>
</dbReference>
<dbReference type="InterPro" id="IPR012349">
    <property type="entry name" value="Split_barrel_FMN-bd"/>
</dbReference>
<dbReference type="PIRSF" id="PIRSF000190">
    <property type="entry name" value="Pyd_amn-ph_oxd"/>
    <property type="match status" value="1"/>
</dbReference>
<keyword evidence="4" id="KW-0560">Oxidoreductase</keyword>
<dbReference type="OrthoDB" id="9780392at2"/>
<dbReference type="GO" id="GO:0004733">
    <property type="term" value="F:pyridoxamine phosphate oxidase activity"/>
    <property type="evidence" value="ECO:0007669"/>
    <property type="project" value="InterPro"/>
</dbReference>
<dbReference type="AlphaFoldDB" id="A0A1H1FB02"/>
<feature type="domain" description="Pyridoxamine 5'-phosphate oxidase N-terminal" evidence="7">
    <location>
        <begin position="51"/>
        <end position="169"/>
    </location>
</feature>
<evidence type="ECO:0000256" key="4">
    <source>
        <dbReference type="ARBA" id="ARBA00023002"/>
    </source>
</evidence>
<proteinExistence type="inferred from homology"/>
<evidence type="ECO:0000313" key="10">
    <source>
        <dbReference type="Proteomes" id="UP000199301"/>
    </source>
</evidence>
<comment type="cofactor">
    <cofactor evidence="5">
        <name>FMN</name>
        <dbReference type="ChEBI" id="CHEBI:58210"/>
    </cofactor>
    <text evidence="5">Binds 1 FMN per subunit.</text>
</comment>
<dbReference type="RefSeq" id="WP_092524744.1">
    <property type="nucleotide sequence ID" value="NZ_FNKO01000002.1"/>
</dbReference>
<dbReference type="InterPro" id="IPR000659">
    <property type="entry name" value="Pyridox_Oxase"/>
</dbReference>
<dbReference type="SUPFAM" id="SSF50475">
    <property type="entry name" value="FMN-binding split barrel"/>
    <property type="match status" value="1"/>
</dbReference>
<dbReference type="EMBL" id="FNKO01000002">
    <property type="protein sequence ID" value="SDQ98090.1"/>
    <property type="molecule type" value="Genomic_DNA"/>
</dbReference>